<protein>
    <recommendedName>
        <fullName evidence="5">NERD domain-containing protein</fullName>
    </recommendedName>
</protein>
<dbReference type="RefSeq" id="WP_137813556.1">
    <property type="nucleotide sequence ID" value="NZ_BJFL01000007.1"/>
</dbReference>
<evidence type="ECO:0000313" key="4">
    <source>
        <dbReference type="Proteomes" id="UP000298860"/>
    </source>
</evidence>
<evidence type="ECO:0000313" key="3">
    <source>
        <dbReference type="EMBL" id="GDY30446.1"/>
    </source>
</evidence>
<feature type="transmembrane region" description="Helical" evidence="2">
    <location>
        <begin position="253"/>
        <end position="273"/>
    </location>
</feature>
<comment type="caution">
    <text evidence="3">The sequence shown here is derived from an EMBL/GenBank/DDBJ whole genome shotgun (WGS) entry which is preliminary data.</text>
</comment>
<dbReference type="OrthoDB" id="3663113at2"/>
<accession>A0A4D4J7E8</accession>
<feature type="region of interest" description="Disordered" evidence="1">
    <location>
        <begin position="219"/>
        <end position="246"/>
    </location>
</feature>
<organism evidence="3 4">
    <name type="scientific">Gandjariella thermophila</name>
    <dbReference type="NCBI Taxonomy" id="1931992"/>
    <lineage>
        <taxon>Bacteria</taxon>
        <taxon>Bacillati</taxon>
        <taxon>Actinomycetota</taxon>
        <taxon>Actinomycetes</taxon>
        <taxon>Pseudonocardiales</taxon>
        <taxon>Pseudonocardiaceae</taxon>
        <taxon>Gandjariella</taxon>
    </lineage>
</organism>
<keyword evidence="2" id="KW-1133">Transmembrane helix</keyword>
<dbReference type="EMBL" id="BJFL01000007">
    <property type="protein sequence ID" value="GDY30446.1"/>
    <property type="molecule type" value="Genomic_DNA"/>
</dbReference>
<dbReference type="Proteomes" id="UP000298860">
    <property type="component" value="Unassembled WGS sequence"/>
</dbReference>
<reference evidence="4" key="1">
    <citation type="submission" date="2019-04" db="EMBL/GenBank/DDBJ databases">
        <title>Draft genome sequence of Pseudonocardiaceae bacterium SL3-2-4.</title>
        <authorList>
            <person name="Ningsih F."/>
            <person name="Yokota A."/>
            <person name="Sakai Y."/>
            <person name="Nanatani K."/>
            <person name="Yabe S."/>
            <person name="Oetari A."/>
            <person name="Sjamsuridzal W."/>
        </authorList>
    </citation>
    <scope>NUCLEOTIDE SEQUENCE [LARGE SCALE GENOMIC DNA]</scope>
    <source>
        <strain evidence="4">SL3-2-4</strain>
    </source>
</reference>
<dbReference type="AlphaFoldDB" id="A0A4D4J7E8"/>
<gene>
    <name evidence="3" type="ORF">GTS_20790</name>
</gene>
<evidence type="ECO:0000256" key="2">
    <source>
        <dbReference type="SAM" id="Phobius"/>
    </source>
</evidence>
<sequence>MRLVRLGEPPSEVSADIRAALATWGGGNAVQGGLGLLGVQPPDCPPVDAIVVLPRGVLVVVGVDLPDPAVRLEAPLDDRWAIDGWPLTRQDGVVNPAAEALQASAAVAARLQAMRAEPLPVSTVIAVGPYVAQVMQPSADLHRGVRVLHPSSTTLLAAARELATCDRPCPADAALQVVAALGVDPATVGDPLAEGFPDAAASPLATASTMLIPRVPAKPTAPYPTAPPASHPVPPVPPTPPAPPARRGNPRRLAFLAVAVIALLLLAGVVVAVSSAHGADGSAPVPVRAVVGGTTFTRQDLARDPDCAAHAYGDLRVWLGQHPCTEMRRALYGTTAANRSVSVAVSVVDFADAGTAQAFQQAADATGAGGISDLVREGRRPRDAAASFDNAAYASEREATEVRLALAVWTEGGSRPDDATLRQLATQALQLPAPS</sequence>
<keyword evidence="4" id="KW-1185">Reference proteome</keyword>
<keyword evidence="2" id="KW-0472">Membrane</keyword>
<keyword evidence="2" id="KW-0812">Transmembrane</keyword>
<feature type="compositionally biased region" description="Pro residues" evidence="1">
    <location>
        <begin position="219"/>
        <end position="244"/>
    </location>
</feature>
<evidence type="ECO:0000256" key="1">
    <source>
        <dbReference type="SAM" id="MobiDB-lite"/>
    </source>
</evidence>
<name>A0A4D4J7E8_9PSEU</name>
<evidence type="ECO:0008006" key="5">
    <source>
        <dbReference type="Google" id="ProtNLM"/>
    </source>
</evidence>
<proteinExistence type="predicted"/>